<evidence type="ECO:0000313" key="4">
    <source>
        <dbReference type="Proteomes" id="UP000664859"/>
    </source>
</evidence>
<protein>
    <recommendedName>
        <fullName evidence="2">DUF7796 domain-containing protein</fullName>
    </recommendedName>
</protein>
<evidence type="ECO:0000259" key="2">
    <source>
        <dbReference type="Pfam" id="PF25072"/>
    </source>
</evidence>
<name>A0A835ZAG8_9STRA</name>
<organism evidence="3 4">
    <name type="scientific">Tribonema minus</name>
    <dbReference type="NCBI Taxonomy" id="303371"/>
    <lineage>
        <taxon>Eukaryota</taxon>
        <taxon>Sar</taxon>
        <taxon>Stramenopiles</taxon>
        <taxon>Ochrophyta</taxon>
        <taxon>PX clade</taxon>
        <taxon>Xanthophyceae</taxon>
        <taxon>Tribonematales</taxon>
        <taxon>Tribonemataceae</taxon>
        <taxon>Tribonema</taxon>
    </lineage>
</organism>
<dbReference type="PANTHER" id="PTHR35112">
    <property type="entry name" value="OS08G0360500 PROTEIN"/>
    <property type="match status" value="1"/>
</dbReference>
<evidence type="ECO:0000313" key="3">
    <source>
        <dbReference type="EMBL" id="KAG5189556.1"/>
    </source>
</evidence>
<keyword evidence="1" id="KW-0472">Membrane</keyword>
<sequence length="339" mass="38730">MGPCRERSGSVRLHLLLAIQVGVIMVLTLLLLRKETSTAEQSFLTDLQQHLPQPTHRQGKRYAVLAFGLTRSTNWTLPSIEKHLFKPIRDAGGSHDLFLHTFTLDVLNNDWSGEHVTYTHQDDYKLLKPTRFLVTPEAQFDLTTQNLSDLTHYPWQADFRESTIRNLYRTNYSLQLAWALMLGHSVEHNITYDGFIATRSDVAFLNPVDVSSRVLAPYSLFVPEIFGYKGYNDRFAFGDLYGMGVYASRQVTYAKCGVEWMAGINPEHLLRLHLEEHNVNVTTTDLKIVRVRATGVLGRDEKKLAQYACASGYQYACGWRCGNNGNDFRCPYNNKFLNK</sequence>
<keyword evidence="4" id="KW-1185">Reference proteome</keyword>
<keyword evidence="1" id="KW-0812">Transmembrane</keyword>
<accession>A0A835ZAG8</accession>
<dbReference type="EMBL" id="JAFCMP010000048">
    <property type="protein sequence ID" value="KAG5189556.1"/>
    <property type="molecule type" value="Genomic_DNA"/>
</dbReference>
<feature type="domain" description="DUF7796" evidence="2">
    <location>
        <begin position="183"/>
        <end position="286"/>
    </location>
</feature>
<reference evidence="3" key="1">
    <citation type="submission" date="2021-02" db="EMBL/GenBank/DDBJ databases">
        <title>First Annotated Genome of the Yellow-green Alga Tribonema minus.</title>
        <authorList>
            <person name="Mahan K.M."/>
        </authorList>
    </citation>
    <scope>NUCLEOTIDE SEQUENCE</scope>
    <source>
        <strain evidence="3">UTEX B ZZ1240</strain>
    </source>
</reference>
<gene>
    <name evidence="3" type="ORF">JKP88DRAFT_267243</name>
</gene>
<dbReference type="PANTHER" id="PTHR35112:SF1">
    <property type="entry name" value="RING_FYVE_PHD ZINC FINGER SUPERFAMILY PROTEIN"/>
    <property type="match status" value="1"/>
</dbReference>
<dbReference type="AlphaFoldDB" id="A0A835ZAG8"/>
<feature type="transmembrane region" description="Helical" evidence="1">
    <location>
        <begin position="12"/>
        <end position="32"/>
    </location>
</feature>
<dbReference type="InterPro" id="IPR056698">
    <property type="entry name" value="DUF7796"/>
</dbReference>
<keyword evidence="1" id="KW-1133">Transmembrane helix</keyword>
<comment type="caution">
    <text evidence="3">The sequence shown here is derived from an EMBL/GenBank/DDBJ whole genome shotgun (WGS) entry which is preliminary data.</text>
</comment>
<dbReference type="Pfam" id="PF25072">
    <property type="entry name" value="DUF7796"/>
    <property type="match status" value="1"/>
</dbReference>
<dbReference type="OrthoDB" id="2108800at2759"/>
<proteinExistence type="predicted"/>
<dbReference type="Proteomes" id="UP000664859">
    <property type="component" value="Unassembled WGS sequence"/>
</dbReference>
<evidence type="ECO:0000256" key="1">
    <source>
        <dbReference type="SAM" id="Phobius"/>
    </source>
</evidence>